<proteinExistence type="inferred from homology"/>
<evidence type="ECO:0000313" key="6">
    <source>
        <dbReference type="EMBL" id="KSZ59296.1"/>
    </source>
</evidence>
<dbReference type="PANTHER" id="PTHR40079">
    <property type="entry name" value="MANNAN ENDO-1,4-BETA-MANNOSIDASE E-RELATED"/>
    <property type="match status" value="1"/>
</dbReference>
<dbReference type="EMBL" id="AZXY01000003">
    <property type="protein sequence ID" value="KSZ59296.1"/>
    <property type="molecule type" value="Genomic_DNA"/>
</dbReference>
<dbReference type="InterPro" id="IPR022790">
    <property type="entry name" value="GH26_dom"/>
</dbReference>
<dbReference type="PROSITE" id="PS51764">
    <property type="entry name" value="GH26"/>
    <property type="match status" value="1"/>
</dbReference>
<dbReference type="SUPFAM" id="SSF51445">
    <property type="entry name" value="(Trans)glycosidases"/>
    <property type="match status" value="1"/>
</dbReference>
<dbReference type="Gene3D" id="3.20.20.80">
    <property type="entry name" value="Glycosidases"/>
    <property type="match status" value="1"/>
</dbReference>
<comment type="caution">
    <text evidence="6">The sequence shown here is derived from an EMBL/GenBank/DDBJ whole genome shotgun (WGS) entry which is preliminary data.</text>
</comment>
<comment type="similarity">
    <text evidence="1 4">Belongs to the glycosyl hydrolase 26 family.</text>
</comment>
<evidence type="ECO:0000256" key="4">
    <source>
        <dbReference type="PROSITE-ProRule" id="PRU01100"/>
    </source>
</evidence>
<name>A0A0V9UMQ7_9NOCA</name>
<dbReference type="InterPro" id="IPR017853">
    <property type="entry name" value="GH"/>
</dbReference>
<evidence type="ECO:0000256" key="3">
    <source>
        <dbReference type="ARBA" id="ARBA00023295"/>
    </source>
</evidence>
<gene>
    <name evidence="6" type="ORF">Z045_08145</name>
</gene>
<dbReference type="PATRIC" id="fig|1441730.3.peg.1702"/>
<sequence>MLAALLALSLCAACDSRRECEPISAPLDETSTACPRFGISTPGDPVAVDEYRAVTEAVGTAPGAVLWFVDFLSPPPVGALDIVRASGADPIVTWEPWLQRGDGTYDRTSITMADIAAGIHDDHLYRWADELTAWGGTVYLRFAHEPNGDWYPWGPAGGTPPETYVAAWRHVHELFASKGADNVRWIWTVNVPHEGSSPIAPLYPGDDHVDVVGVDGYNWGTTRPWSRWQSPEDLFGPTFDELGRLAPGRPVAVTEVASAEAGGSKPDWIRDLVGYLDSHPAVTTFVWFHHNKETDWRLTSTAECAAALDDALHRRHTAR</sequence>
<keyword evidence="3 4" id="KW-0326">Glycosidase</keyword>
<dbReference type="GO" id="GO:0016985">
    <property type="term" value="F:mannan endo-1,4-beta-mannosidase activity"/>
    <property type="evidence" value="ECO:0007669"/>
    <property type="project" value="InterPro"/>
</dbReference>
<feature type="active site" description="Nucleophile" evidence="4">
    <location>
        <position position="255"/>
    </location>
</feature>
<organism evidence="6 7">
    <name type="scientific">Rhodococcus pyridinivorans KG-16</name>
    <dbReference type="NCBI Taxonomy" id="1441730"/>
    <lineage>
        <taxon>Bacteria</taxon>
        <taxon>Bacillati</taxon>
        <taxon>Actinomycetota</taxon>
        <taxon>Actinomycetes</taxon>
        <taxon>Mycobacteriales</taxon>
        <taxon>Nocardiaceae</taxon>
        <taxon>Rhodococcus</taxon>
    </lineage>
</organism>
<dbReference type="GO" id="GO:0006080">
    <property type="term" value="P:substituted mannan metabolic process"/>
    <property type="evidence" value="ECO:0007669"/>
    <property type="project" value="InterPro"/>
</dbReference>
<dbReference type="PANTHER" id="PTHR40079:SF4">
    <property type="entry name" value="GH26 DOMAIN-CONTAINING PROTEIN-RELATED"/>
    <property type="match status" value="1"/>
</dbReference>
<protein>
    <submittedName>
        <fullName evidence="6">Endoglucanase</fullName>
    </submittedName>
</protein>
<feature type="active site" description="Proton donor" evidence="4">
    <location>
        <position position="145"/>
    </location>
</feature>
<dbReference type="Proteomes" id="UP000053060">
    <property type="component" value="Unassembled WGS sequence"/>
</dbReference>
<evidence type="ECO:0000256" key="2">
    <source>
        <dbReference type="ARBA" id="ARBA00022801"/>
    </source>
</evidence>
<dbReference type="AlphaFoldDB" id="A0A0V9UMQ7"/>
<dbReference type="Pfam" id="PF02156">
    <property type="entry name" value="Glyco_hydro_26"/>
    <property type="match status" value="1"/>
</dbReference>
<reference evidence="6 7" key="2">
    <citation type="journal article" date="2016" name="Genome Announc.">
        <title>Draft Genome Sequence of a Versatile Hydrocarbon-Degrading Bacterium, Rhodococcus pyridinivorans Strain KG-16, Collected from Oil Fields in India.</title>
        <authorList>
            <person name="Aggarwal R.K."/>
            <person name="Dawar C."/>
            <person name="Phanindranath R."/>
            <person name="Mutnuri L."/>
            <person name="Dayal A.M."/>
        </authorList>
    </citation>
    <scope>NUCLEOTIDE SEQUENCE [LARGE SCALE GENOMIC DNA]</scope>
    <source>
        <strain evidence="6 7">KG-16</strain>
    </source>
</reference>
<dbReference type="InterPro" id="IPR000805">
    <property type="entry name" value="Glyco_hydro_26"/>
</dbReference>
<evidence type="ECO:0000313" key="7">
    <source>
        <dbReference type="Proteomes" id="UP000053060"/>
    </source>
</evidence>
<keyword evidence="2 4" id="KW-0378">Hydrolase</keyword>
<reference evidence="7" key="1">
    <citation type="submission" date="2015-01" db="EMBL/GenBank/DDBJ databases">
        <title>Draft genome sequence of Rhodococcus pyridinivorans strain KG-16, a hydrocarbon-degrading bacterium.</title>
        <authorList>
            <person name="Aggarwal R.K."/>
            <person name="Dawar C."/>
        </authorList>
    </citation>
    <scope>NUCLEOTIDE SEQUENCE [LARGE SCALE GENOMIC DNA]</scope>
    <source>
        <strain evidence="7">KG-16</strain>
    </source>
</reference>
<evidence type="ECO:0000256" key="1">
    <source>
        <dbReference type="ARBA" id="ARBA00007754"/>
    </source>
</evidence>
<dbReference type="RefSeq" id="WP_060651411.1">
    <property type="nucleotide sequence ID" value="NZ_AZXY01000003.1"/>
</dbReference>
<feature type="domain" description="GH26" evidence="5">
    <location>
        <begin position="18"/>
        <end position="319"/>
    </location>
</feature>
<accession>A0A0V9UMQ7</accession>
<evidence type="ECO:0000259" key="5">
    <source>
        <dbReference type="PROSITE" id="PS51764"/>
    </source>
</evidence>